<proteinExistence type="predicted"/>
<organism evidence="3 4">
    <name type="scientific">Chloracidobacterium validum</name>
    <dbReference type="NCBI Taxonomy" id="2821543"/>
    <lineage>
        <taxon>Bacteria</taxon>
        <taxon>Pseudomonadati</taxon>
        <taxon>Acidobacteriota</taxon>
        <taxon>Terriglobia</taxon>
        <taxon>Terriglobales</taxon>
        <taxon>Acidobacteriaceae</taxon>
        <taxon>Chloracidobacterium</taxon>
    </lineage>
</organism>
<dbReference type="PROSITE" id="PS51318">
    <property type="entry name" value="TAT"/>
    <property type="match status" value="1"/>
</dbReference>
<reference evidence="3 4" key="1">
    <citation type="submission" date="2021-03" db="EMBL/GenBank/DDBJ databases">
        <title>Genomic and phenotypic characterization of Chloracidobacterium isolates provides evidence for multiple species.</title>
        <authorList>
            <person name="Saini M.K."/>
            <person name="Costas A.M.G."/>
            <person name="Tank M."/>
            <person name="Bryant D.A."/>
        </authorList>
    </citation>
    <scope>NUCLEOTIDE SEQUENCE [LARGE SCALE GENOMIC DNA]</scope>
    <source>
        <strain evidence="3 4">BV2-C</strain>
    </source>
</reference>
<dbReference type="PANTHER" id="PTHR35869:SF1">
    <property type="entry name" value="OUTER-MEMBRANE LIPOPROTEIN CARRIER PROTEIN"/>
    <property type="match status" value="1"/>
</dbReference>
<evidence type="ECO:0000313" key="4">
    <source>
        <dbReference type="Proteomes" id="UP000676506"/>
    </source>
</evidence>
<name>A0ABX8B5M7_9BACT</name>
<evidence type="ECO:0000313" key="3">
    <source>
        <dbReference type="EMBL" id="QUW01954.1"/>
    </source>
</evidence>
<dbReference type="InterPro" id="IPR004564">
    <property type="entry name" value="OM_lipoprot_carrier_LolA-like"/>
</dbReference>
<protein>
    <submittedName>
        <fullName evidence="3">Outer membrane lipoprotein carrier protein LolA</fullName>
    </submittedName>
</protein>
<gene>
    <name evidence="3" type="ORF">J8C06_06115</name>
</gene>
<dbReference type="RefSeq" id="WP_211427846.1">
    <property type="nucleotide sequence ID" value="NZ_CP072648.1"/>
</dbReference>
<keyword evidence="1 2" id="KW-0732">Signal</keyword>
<keyword evidence="4" id="KW-1185">Reference proteome</keyword>
<dbReference type="Gene3D" id="2.50.20.10">
    <property type="entry name" value="Lipoprotein localisation LolA/LolB/LppX"/>
    <property type="match status" value="1"/>
</dbReference>
<keyword evidence="3" id="KW-0449">Lipoprotein</keyword>
<dbReference type="PANTHER" id="PTHR35869">
    <property type="entry name" value="OUTER-MEMBRANE LIPOPROTEIN CARRIER PROTEIN"/>
    <property type="match status" value="1"/>
</dbReference>
<sequence>MMMKYGRRQWMVGGFLGLAAAALVGLPGGAHAGGVDLQTVIKNLQGASQRLSGLQATVTHQRTNSQLGVREPRQVGTLRFSTRGKVRRLRIDYTEPQSKTVVVNGNEAILIEPALNQAFVSSTSEIAKKTASTSLLTVLTDARQLSENFDASLEGEETLDGHLTTKLLLRPKGKSQYTRLEVWISHQTWLPIKQILHTRSDYTLILLTNIRLQAIPEGSFKVDYSKYRVVRG</sequence>
<feature type="signal peptide" evidence="2">
    <location>
        <begin position="1"/>
        <end position="32"/>
    </location>
</feature>
<dbReference type="SUPFAM" id="SSF89392">
    <property type="entry name" value="Prokaryotic lipoproteins and lipoprotein localization factors"/>
    <property type="match status" value="1"/>
</dbReference>
<accession>A0ABX8B5M7</accession>
<dbReference type="Pfam" id="PF03548">
    <property type="entry name" value="LolA"/>
    <property type="match status" value="1"/>
</dbReference>
<dbReference type="CDD" id="cd16325">
    <property type="entry name" value="LolA"/>
    <property type="match status" value="1"/>
</dbReference>
<dbReference type="InterPro" id="IPR006311">
    <property type="entry name" value="TAT_signal"/>
</dbReference>
<dbReference type="InterPro" id="IPR029046">
    <property type="entry name" value="LolA/LolB/LppX"/>
</dbReference>
<dbReference type="EMBL" id="CP072648">
    <property type="protein sequence ID" value="QUW01954.1"/>
    <property type="molecule type" value="Genomic_DNA"/>
</dbReference>
<evidence type="ECO:0000256" key="1">
    <source>
        <dbReference type="ARBA" id="ARBA00022729"/>
    </source>
</evidence>
<evidence type="ECO:0000256" key="2">
    <source>
        <dbReference type="SAM" id="SignalP"/>
    </source>
</evidence>
<dbReference type="Proteomes" id="UP000676506">
    <property type="component" value="Chromosome 1"/>
</dbReference>
<feature type="chain" id="PRO_5046995583" evidence="2">
    <location>
        <begin position="33"/>
        <end position="232"/>
    </location>
</feature>